<gene>
    <name evidence="13" type="primary">Contig4936.g5278</name>
    <name evidence="13" type="ORF">STYLEM_19669</name>
</gene>
<sequence length="225" mass="25596">MKNQSTSKSVDLSKIKNGQFYQPLFSKIRSLNENILFHLYVSEPPCGDSSLLLKDDSNSNSHWTGAKSTNYESCQDLGISRLKSGRSDIKDDNRSECMSCSDKIMMWNTLGIQGSLLAPSGSSMAWNITESDKLNLIIGKFGIKQGGNIKNVKALKSFKSDICKYSMLELLQRVLDLDLEKGKQYNKLKEQNIDYFKCKEQLISLLKGGWTNLEFKRNYEKFFIL</sequence>
<organism evidence="13 14">
    <name type="scientific">Stylonychia lemnae</name>
    <name type="common">Ciliate</name>
    <dbReference type="NCBI Taxonomy" id="5949"/>
    <lineage>
        <taxon>Eukaryota</taxon>
        <taxon>Sar</taxon>
        <taxon>Alveolata</taxon>
        <taxon>Ciliophora</taxon>
        <taxon>Intramacronucleata</taxon>
        <taxon>Spirotrichea</taxon>
        <taxon>Stichotrichia</taxon>
        <taxon>Sporadotrichida</taxon>
        <taxon>Oxytrichidae</taxon>
        <taxon>Stylonychinae</taxon>
        <taxon>Stylonychia</taxon>
    </lineage>
</organism>
<keyword evidence="4" id="KW-0862">Zinc</keyword>
<name>A0A078B7P0_STYLE</name>
<evidence type="ECO:0000256" key="4">
    <source>
        <dbReference type="ARBA" id="ARBA00022833"/>
    </source>
</evidence>
<reference evidence="13 14" key="1">
    <citation type="submission" date="2014-06" db="EMBL/GenBank/DDBJ databases">
        <authorList>
            <person name="Swart Estienne"/>
        </authorList>
    </citation>
    <scope>NUCLEOTIDE SEQUENCE [LARGE SCALE GENOMIC DNA]</scope>
    <source>
        <strain evidence="13 14">130c</strain>
    </source>
</reference>
<keyword evidence="3" id="KW-0378">Hydrolase</keyword>
<comment type="cofactor">
    <cofactor evidence="5">
        <name>1D-myo-inositol hexakisphosphate</name>
        <dbReference type="ChEBI" id="CHEBI:58130"/>
    </cofactor>
</comment>
<evidence type="ECO:0000259" key="12">
    <source>
        <dbReference type="PROSITE" id="PS50141"/>
    </source>
</evidence>
<dbReference type="InterPro" id="IPR002466">
    <property type="entry name" value="A_deamin"/>
</dbReference>
<comment type="function">
    <text evidence="6">Specifically deaminates adenosine-37 to inosine in tRNA-Ala.</text>
</comment>
<comment type="similarity">
    <text evidence="7">Belongs to the ADAT1 family.</text>
</comment>
<dbReference type="OrthoDB" id="416253at2759"/>
<evidence type="ECO:0000256" key="10">
    <source>
        <dbReference type="ARBA" id="ARBA00041760"/>
    </source>
</evidence>
<dbReference type="GO" id="GO:0008033">
    <property type="term" value="P:tRNA processing"/>
    <property type="evidence" value="ECO:0007669"/>
    <property type="project" value="UniProtKB-KW"/>
</dbReference>
<evidence type="ECO:0000256" key="8">
    <source>
        <dbReference type="ARBA" id="ARBA00038940"/>
    </source>
</evidence>
<dbReference type="EMBL" id="CCKQ01018550">
    <property type="protein sequence ID" value="CDW90525.1"/>
    <property type="molecule type" value="Genomic_DNA"/>
</dbReference>
<evidence type="ECO:0000256" key="2">
    <source>
        <dbReference type="ARBA" id="ARBA00022723"/>
    </source>
</evidence>
<keyword evidence="14" id="KW-1185">Reference proteome</keyword>
<evidence type="ECO:0000256" key="11">
    <source>
        <dbReference type="ARBA" id="ARBA00047635"/>
    </source>
</evidence>
<dbReference type="AlphaFoldDB" id="A0A078B7P0"/>
<keyword evidence="2" id="KW-0479">Metal-binding</keyword>
<dbReference type="Pfam" id="PF02137">
    <property type="entry name" value="A_deamin"/>
    <property type="match status" value="2"/>
</dbReference>
<keyword evidence="1" id="KW-0819">tRNA processing</keyword>
<proteinExistence type="inferred from homology"/>
<comment type="catalytic activity">
    <reaction evidence="11">
        <text>adenosine(37) in tRNA(Ala) + H2O + H(+) = inosine(37) in tRNA(Ala) + NH4(+)</text>
        <dbReference type="Rhea" id="RHEA:50968"/>
        <dbReference type="Rhea" id="RHEA-COMP:12855"/>
        <dbReference type="Rhea" id="RHEA-COMP:12856"/>
        <dbReference type="ChEBI" id="CHEBI:15377"/>
        <dbReference type="ChEBI" id="CHEBI:15378"/>
        <dbReference type="ChEBI" id="CHEBI:28938"/>
        <dbReference type="ChEBI" id="CHEBI:74411"/>
        <dbReference type="ChEBI" id="CHEBI:82852"/>
        <dbReference type="EC" id="3.5.4.34"/>
    </reaction>
</comment>
<evidence type="ECO:0000256" key="5">
    <source>
        <dbReference type="ARBA" id="ARBA00037026"/>
    </source>
</evidence>
<dbReference type="GO" id="GO:0046872">
    <property type="term" value="F:metal ion binding"/>
    <property type="evidence" value="ECO:0007669"/>
    <property type="project" value="UniProtKB-KW"/>
</dbReference>
<evidence type="ECO:0000256" key="1">
    <source>
        <dbReference type="ARBA" id="ARBA00022694"/>
    </source>
</evidence>
<dbReference type="InParanoid" id="A0A078B7P0"/>
<protein>
    <recommendedName>
        <fullName evidence="9">tRNA-specific adenosine deaminase 1</fullName>
        <ecNumber evidence="8">3.5.4.34</ecNumber>
    </recommendedName>
    <alternativeName>
        <fullName evidence="10">tRNA-specific adenosine-37 deaminase</fullName>
    </alternativeName>
</protein>
<evidence type="ECO:0000313" key="13">
    <source>
        <dbReference type="EMBL" id="CDW90525.1"/>
    </source>
</evidence>
<dbReference type="EC" id="3.5.4.34" evidence="8"/>
<dbReference type="PANTHER" id="PTHR46516">
    <property type="entry name" value="TRNA-SPECIFIC ADENOSINE DEAMINASE 1"/>
    <property type="match status" value="1"/>
</dbReference>
<evidence type="ECO:0000256" key="6">
    <source>
        <dbReference type="ARBA" id="ARBA00037784"/>
    </source>
</evidence>
<evidence type="ECO:0000256" key="9">
    <source>
        <dbReference type="ARBA" id="ARBA00040502"/>
    </source>
</evidence>
<accession>A0A078B7P0</accession>
<evidence type="ECO:0000256" key="7">
    <source>
        <dbReference type="ARBA" id="ARBA00038326"/>
    </source>
</evidence>
<evidence type="ECO:0000313" key="14">
    <source>
        <dbReference type="Proteomes" id="UP000039865"/>
    </source>
</evidence>
<dbReference type="PROSITE" id="PS50141">
    <property type="entry name" value="A_DEAMIN_EDITASE"/>
    <property type="match status" value="1"/>
</dbReference>
<dbReference type="GO" id="GO:0003723">
    <property type="term" value="F:RNA binding"/>
    <property type="evidence" value="ECO:0007669"/>
    <property type="project" value="InterPro"/>
</dbReference>
<dbReference type="GO" id="GO:0043829">
    <property type="term" value="F:tRNA-specific adenosine-37 deaminase activity"/>
    <property type="evidence" value="ECO:0007669"/>
    <property type="project" value="UniProtKB-EC"/>
</dbReference>
<feature type="domain" description="A to I editase" evidence="12">
    <location>
        <begin position="30"/>
        <end position="118"/>
    </location>
</feature>
<evidence type="ECO:0000256" key="3">
    <source>
        <dbReference type="ARBA" id="ARBA00022801"/>
    </source>
</evidence>
<dbReference type="PANTHER" id="PTHR46516:SF1">
    <property type="entry name" value="TRNA-SPECIFIC ADENOSINE DEAMINASE 1"/>
    <property type="match status" value="1"/>
</dbReference>
<dbReference type="Proteomes" id="UP000039865">
    <property type="component" value="Unassembled WGS sequence"/>
</dbReference>